<dbReference type="Gene3D" id="3.40.50.880">
    <property type="match status" value="1"/>
</dbReference>
<comment type="catalytic activity">
    <reaction evidence="2">
        <text>methylglyoxal + H2O = (R)-lactate + H(+)</text>
        <dbReference type="Rhea" id="RHEA:27754"/>
        <dbReference type="ChEBI" id="CHEBI:15377"/>
        <dbReference type="ChEBI" id="CHEBI:15378"/>
        <dbReference type="ChEBI" id="CHEBI:16004"/>
        <dbReference type="ChEBI" id="CHEBI:17158"/>
        <dbReference type="EC" id="4.2.1.130"/>
    </reaction>
</comment>
<evidence type="ECO:0000256" key="1">
    <source>
        <dbReference type="ARBA" id="ARBA00013134"/>
    </source>
</evidence>
<protein>
    <recommendedName>
        <fullName evidence="1">D-lactate dehydratase</fullName>
        <ecNumber evidence="1">4.2.1.130</ecNumber>
    </recommendedName>
</protein>
<dbReference type="PANTHER" id="PTHR48094">
    <property type="entry name" value="PROTEIN/NUCLEIC ACID DEGLYCASE DJ-1-RELATED"/>
    <property type="match status" value="1"/>
</dbReference>
<dbReference type="Pfam" id="PF17124">
    <property type="entry name" value="ThiJ_like"/>
    <property type="match status" value="1"/>
</dbReference>
<reference evidence="3" key="2">
    <citation type="submission" date="2023-05" db="EMBL/GenBank/DDBJ databases">
        <authorList>
            <consortium name="Lawrence Berkeley National Laboratory"/>
            <person name="Steindorff A."/>
            <person name="Hensen N."/>
            <person name="Bonometti L."/>
            <person name="Westerberg I."/>
            <person name="Brannstrom I.O."/>
            <person name="Guillou S."/>
            <person name="Cros-Aarteil S."/>
            <person name="Calhoun S."/>
            <person name="Haridas S."/>
            <person name="Kuo A."/>
            <person name="Mondo S."/>
            <person name="Pangilinan J."/>
            <person name="Riley R."/>
            <person name="Labutti K."/>
            <person name="Andreopoulos B."/>
            <person name="Lipzen A."/>
            <person name="Chen C."/>
            <person name="Yanf M."/>
            <person name="Daum C."/>
            <person name="Ng V."/>
            <person name="Clum A."/>
            <person name="Ohm R."/>
            <person name="Martin F."/>
            <person name="Silar P."/>
            <person name="Natvig D."/>
            <person name="Lalanne C."/>
            <person name="Gautier V."/>
            <person name="Ament-Velasquez S.L."/>
            <person name="Kruys A."/>
            <person name="Hutchinson M.I."/>
            <person name="Powell A.J."/>
            <person name="Barry K."/>
            <person name="Miller A.N."/>
            <person name="Grigoriev I.V."/>
            <person name="Debuchy R."/>
            <person name="Gladieux P."/>
            <person name="Thoren M.H."/>
            <person name="Johannesson H."/>
        </authorList>
    </citation>
    <scope>NUCLEOTIDE SEQUENCE</scope>
    <source>
        <strain evidence="3">PSN293</strain>
    </source>
</reference>
<sequence length="297" mass="32556">MNSSLRYLTSSTSKTTSIHSSILSHKAPPAINLNPSTSKLISKMASKKVLIIMSDAASFPLYKPGTAQAETIKQQPSGYFLMELAKPLTRLLEEGYEVTFASPTGKEPTPDPLSLSLAAFAGNFYERKRELDLIERMKRENGFSSPKKFSDISDDELKTFAGVFIPGGHAPLTDLGDNAELGRILNHFHKEQKPTAALCHGPYAFLSTKLAGEKGFAYKGYKLTSWSDAEEKFMETAVFGGEVKKVEASLREEGAEMVEGVKTALGWITEDREVVTGDNPMSADSLGKRFIEKMKGE</sequence>
<organism evidence="3 4">
    <name type="scientific">Rhypophila decipiens</name>
    <dbReference type="NCBI Taxonomy" id="261697"/>
    <lineage>
        <taxon>Eukaryota</taxon>
        <taxon>Fungi</taxon>
        <taxon>Dikarya</taxon>
        <taxon>Ascomycota</taxon>
        <taxon>Pezizomycotina</taxon>
        <taxon>Sordariomycetes</taxon>
        <taxon>Sordariomycetidae</taxon>
        <taxon>Sordariales</taxon>
        <taxon>Naviculisporaceae</taxon>
        <taxon>Rhypophila</taxon>
    </lineage>
</organism>
<dbReference type="GO" id="GO:0019243">
    <property type="term" value="P:methylglyoxal catabolic process to D-lactate via S-lactoyl-glutathione"/>
    <property type="evidence" value="ECO:0007669"/>
    <property type="project" value="TreeGrafter"/>
</dbReference>
<gene>
    <name evidence="3" type="ORF">QBC37DRAFT_418914</name>
</gene>
<dbReference type="InterPro" id="IPR032633">
    <property type="entry name" value="ThiJ-like"/>
</dbReference>
<dbReference type="InterPro" id="IPR029062">
    <property type="entry name" value="Class_I_gatase-like"/>
</dbReference>
<keyword evidence="4" id="KW-1185">Reference proteome</keyword>
<accession>A0AAN6YAB5</accession>
<dbReference type="GO" id="GO:0005737">
    <property type="term" value="C:cytoplasm"/>
    <property type="evidence" value="ECO:0007669"/>
    <property type="project" value="TreeGrafter"/>
</dbReference>
<proteinExistence type="predicted"/>
<dbReference type="SUPFAM" id="SSF52317">
    <property type="entry name" value="Class I glutamine amidotransferase-like"/>
    <property type="match status" value="1"/>
</dbReference>
<reference evidence="3" key="1">
    <citation type="journal article" date="2023" name="Mol. Phylogenet. Evol.">
        <title>Genome-scale phylogeny and comparative genomics of the fungal order Sordariales.</title>
        <authorList>
            <person name="Hensen N."/>
            <person name="Bonometti L."/>
            <person name="Westerberg I."/>
            <person name="Brannstrom I.O."/>
            <person name="Guillou S."/>
            <person name="Cros-Aarteil S."/>
            <person name="Calhoun S."/>
            <person name="Haridas S."/>
            <person name="Kuo A."/>
            <person name="Mondo S."/>
            <person name="Pangilinan J."/>
            <person name="Riley R."/>
            <person name="LaButti K."/>
            <person name="Andreopoulos B."/>
            <person name="Lipzen A."/>
            <person name="Chen C."/>
            <person name="Yan M."/>
            <person name="Daum C."/>
            <person name="Ng V."/>
            <person name="Clum A."/>
            <person name="Steindorff A."/>
            <person name="Ohm R.A."/>
            <person name="Martin F."/>
            <person name="Silar P."/>
            <person name="Natvig D.O."/>
            <person name="Lalanne C."/>
            <person name="Gautier V."/>
            <person name="Ament-Velasquez S.L."/>
            <person name="Kruys A."/>
            <person name="Hutchinson M.I."/>
            <person name="Powell A.J."/>
            <person name="Barry K."/>
            <person name="Miller A.N."/>
            <person name="Grigoriev I.V."/>
            <person name="Debuchy R."/>
            <person name="Gladieux P."/>
            <person name="Hiltunen Thoren M."/>
            <person name="Johannesson H."/>
        </authorList>
    </citation>
    <scope>NUCLEOTIDE SEQUENCE</scope>
    <source>
        <strain evidence="3">PSN293</strain>
    </source>
</reference>
<dbReference type="InterPro" id="IPR050325">
    <property type="entry name" value="Prot/Nucl_acid_deglycase"/>
</dbReference>
<dbReference type="AlphaFoldDB" id="A0AAN6YAB5"/>
<dbReference type="PANTHER" id="PTHR48094:SF22">
    <property type="entry name" value="DJ-1_PFPI DOMAIN-CONTAINING PROTEIN"/>
    <property type="match status" value="1"/>
</dbReference>
<dbReference type="EC" id="4.2.1.130" evidence="1"/>
<evidence type="ECO:0000256" key="2">
    <source>
        <dbReference type="ARBA" id="ARBA00048082"/>
    </source>
</evidence>
<comment type="caution">
    <text evidence="3">The sequence shown here is derived from an EMBL/GenBank/DDBJ whole genome shotgun (WGS) entry which is preliminary data.</text>
</comment>
<evidence type="ECO:0000313" key="4">
    <source>
        <dbReference type="Proteomes" id="UP001301769"/>
    </source>
</evidence>
<name>A0AAN6YAB5_9PEZI</name>
<evidence type="ECO:0000313" key="3">
    <source>
        <dbReference type="EMBL" id="KAK4215599.1"/>
    </source>
</evidence>
<dbReference type="EMBL" id="MU858078">
    <property type="protein sequence ID" value="KAK4215599.1"/>
    <property type="molecule type" value="Genomic_DNA"/>
</dbReference>
<dbReference type="Proteomes" id="UP001301769">
    <property type="component" value="Unassembled WGS sequence"/>
</dbReference>
<dbReference type="CDD" id="cd03141">
    <property type="entry name" value="GATase1_Hsp31_like"/>
    <property type="match status" value="1"/>
</dbReference>
<dbReference type="GO" id="GO:0019172">
    <property type="term" value="F:glyoxalase III activity"/>
    <property type="evidence" value="ECO:0007669"/>
    <property type="project" value="UniProtKB-EC"/>
</dbReference>